<reference evidence="3" key="1">
    <citation type="submission" date="2017-03" db="EMBL/GenBank/DDBJ databases">
        <title>Phytopthora megakarya and P. palmivora, two closely related causual agents of cacao black pod achieved similar genome size and gene model numbers by different mechanisms.</title>
        <authorList>
            <person name="Ali S."/>
            <person name="Shao J."/>
            <person name="Larry D.J."/>
            <person name="Kronmiller B."/>
            <person name="Shen D."/>
            <person name="Strem M.D."/>
            <person name="Melnick R.L."/>
            <person name="Guiltinan M.J."/>
            <person name="Tyler B.M."/>
            <person name="Meinhardt L.W."/>
            <person name="Bailey B.A."/>
        </authorList>
    </citation>
    <scope>NUCLEOTIDE SEQUENCE [LARGE SCALE GENOMIC DNA]</scope>
    <source>
        <strain evidence="3">zdho120</strain>
    </source>
</reference>
<dbReference type="EMBL" id="NBNE01021474">
    <property type="protein sequence ID" value="OWY90942.1"/>
    <property type="molecule type" value="Genomic_DNA"/>
</dbReference>
<proteinExistence type="predicted"/>
<keyword evidence="3" id="KW-1185">Reference proteome</keyword>
<comment type="caution">
    <text evidence="2">The sequence shown here is derived from an EMBL/GenBank/DDBJ whole genome shotgun (WGS) entry which is preliminary data.</text>
</comment>
<sequence>MSLLFEPSVATFLFEPDANVDQLFMSDFLSYLDEASWPTTEIVQDAVPIVPEPSSRSLKRVRPRSSVEDLEPKPKRGRGPSAARPRLRNKGKIEILRREIENLKTELENLQQMKQNANPHWHNTEAMWKVIALKQSKEREQAEQQNKTLKRLLTAQSTLTVSLSGVLNQWRDLPIPDMSLSI</sequence>
<organism evidence="2 3">
    <name type="scientific">Phytophthora megakarya</name>
    <dbReference type="NCBI Taxonomy" id="4795"/>
    <lineage>
        <taxon>Eukaryota</taxon>
        <taxon>Sar</taxon>
        <taxon>Stramenopiles</taxon>
        <taxon>Oomycota</taxon>
        <taxon>Peronosporomycetes</taxon>
        <taxon>Peronosporales</taxon>
        <taxon>Peronosporaceae</taxon>
        <taxon>Phytophthora</taxon>
    </lineage>
</organism>
<dbReference type="OrthoDB" id="108348at2759"/>
<dbReference type="Proteomes" id="UP000198211">
    <property type="component" value="Unassembled WGS sequence"/>
</dbReference>
<gene>
    <name evidence="2" type="ORF">PHMEG_00040688</name>
</gene>
<accession>A0A225UD26</accession>
<evidence type="ECO:0000256" key="1">
    <source>
        <dbReference type="SAM" id="MobiDB-lite"/>
    </source>
</evidence>
<protein>
    <submittedName>
        <fullName evidence="2">Uncharacterized protein</fullName>
    </submittedName>
</protein>
<dbReference type="AlphaFoldDB" id="A0A225UD26"/>
<evidence type="ECO:0000313" key="3">
    <source>
        <dbReference type="Proteomes" id="UP000198211"/>
    </source>
</evidence>
<name>A0A225UD26_9STRA</name>
<evidence type="ECO:0000313" key="2">
    <source>
        <dbReference type="EMBL" id="OWY90942.1"/>
    </source>
</evidence>
<feature type="compositionally biased region" description="Basic and acidic residues" evidence="1">
    <location>
        <begin position="65"/>
        <end position="74"/>
    </location>
</feature>
<feature type="region of interest" description="Disordered" evidence="1">
    <location>
        <begin position="54"/>
        <end position="88"/>
    </location>
</feature>